<organism evidence="7 8">
    <name type="scientific">Microbacterium oleivorans</name>
    <dbReference type="NCBI Taxonomy" id="273677"/>
    <lineage>
        <taxon>Bacteria</taxon>
        <taxon>Bacillati</taxon>
        <taxon>Actinomycetota</taxon>
        <taxon>Actinomycetes</taxon>
        <taxon>Micrococcales</taxon>
        <taxon>Microbacteriaceae</taxon>
        <taxon>Microbacterium</taxon>
    </lineage>
</organism>
<keyword evidence="2 5" id="KW-0812">Transmembrane</keyword>
<feature type="transmembrane region" description="Helical" evidence="5">
    <location>
        <begin position="338"/>
        <end position="358"/>
    </location>
</feature>
<dbReference type="InterPro" id="IPR051533">
    <property type="entry name" value="WaaL-like"/>
</dbReference>
<keyword evidence="3 5" id="KW-1133">Transmembrane helix</keyword>
<dbReference type="EMBL" id="CP058316">
    <property type="protein sequence ID" value="QLD12260.1"/>
    <property type="molecule type" value="Genomic_DNA"/>
</dbReference>
<feature type="transmembrane region" description="Helical" evidence="5">
    <location>
        <begin position="211"/>
        <end position="227"/>
    </location>
</feature>
<evidence type="ECO:0000256" key="2">
    <source>
        <dbReference type="ARBA" id="ARBA00022692"/>
    </source>
</evidence>
<protein>
    <recommendedName>
        <fullName evidence="6">O-antigen ligase-related domain-containing protein</fullName>
    </recommendedName>
</protein>
<evidence type="ECO:0000256" key="4">
    <source>
        <dbReference type="ARBA" id="ARBA00023136"/>
    </source>
</evidence>
<evidence type="ECO:0000313" key="7">
    <source>
        <dbReference type="EMBL" id="QLD12260.1"/>
    </source>
</evidence>
<feature type="transmembrane region" description="Helical" evidence="5">
    <location>
        <begin position="101"/>
        <end position="121"/>
    </location>
</feature>
<dbReference type="PANTHER" id="PTHR37422">
    <property type="entry name" value="TEICHURONIC ACID BIOSYNTHESIS PROTEIN TUAE"/>
    <property type="match status" value="1"/>
</dbReference>
<evidence type="ECO:0000313" key="8">
    <source>
        <dbReference type="Proteomes" id="UP000509638"/>
    </source>
</evidence>
<dbReference type="PANTHER" id="PTHR37422:SF13">
    <property type="entry name" value="LIPOPOLYSACCHARIDE BIOSYNTHESIS PROTEIN PA4999-RELATED"/>
    <property type="match status" value="1"/>
</dbReference>
<dbReference type="RefSeq" id="WP_178012861.1">
    <property type="nucleotide sequence ID" value="NZ_CP058316.1"/>
</dbReference>
<reference evidence="7 8" key="1">
    <citation type="submission" date="2020-06" db="EMBL/GenBank/DDBJ databases">
        <authorList>
            <person name="Jo H."/>
        </authorList>
    </citation>
    <scope>NUCLEOTIDE SEQUENCE [LARGE SCALE GENOMIC DNA]</scope>
    <source>
        <strain evidence="7 8">I46</strain>
    </source>
</reference>
<proteinExistence type="predicted"/>
<evidence type="ECO:0000256" key="1">
    <source>
        <dbReference type="ARBA" id="ARBA00004141"/>
    </source>
</evidence>
<comment type="subcellular location">
    <subcellularLocation>
        <location evidence="1">Membrane</location>
        <topology evidence="1">Multi-pass membrane protein</topology>
    </subcellularLocation>
</comment>
<gene>
    <name evidence="7" type="ORF">HW566_11040</name>
</gene>
<feature type="transmembrane region" description="Helical" evidence="5">
    <location>
        <begin position="74"/>
        <end position="95"/>
    </location>
</feature>
<feature type="transmembrane region" description="Helical" evidence="5">
    <location>
        <begin position="233"/>
        <end position="250"/>
    </location>
</feature>
<dbReference type="Pfam" id="PF04932">
    <property type="entry name" value="Wzy_C"/>
    <property type="match status" value="1"/>
</dbReference>
<dbReference type="AlphaFoldDB" id="A0A7D5JDT7"/>
<feature type="transmembrane region" description="Helical" evidence="5">
    <location>
        <begin position="257"/>
        <end position="274"/>
    </location>
</feature>
<evidence type="ECO:0000256" key="5">
    <source>
        <dbReference type="SAM" id="Phobius"/>
    </source>
</evidence>
<dbReference type="InterPro" id="IPR007016">
    <property type="entry name" value="O-antigen_ligase-rel_domated"/>
</dbReference>
<sequence>MAIAIERRFGFAAVALLIVLVGAAIFPRSLITLVAVPEATPYDIAPASLALQTQIVAFVLAAVVILIGRGRLKFAGALVVFAILLTGAMFTSWGGGTIPQWSGYFVLMGAVLAYGVGSAIGREVFSSSDLARFFLLVILAVLLLQFAVALLQLLGVSLPTGLVNSDRTLEQTVGRVSGTIGHPANLSKVTFVLMLLSLPFTAAGDRKIRRLAFVCVALAALLGGLTVSRANLVAMFVLLTAWILTFPGRARVGTRAVGAIGLVGATAVFAPLVLDRFEDDAEGGLRPLLLDAALRHLSNDVWIGTGPNAYVAVVGQSDAATASGYPVHNGFLLLTAELGWLLAALFFVPLAVLVGWGFRRLRRSSEFLHVPRVIVYATPGVAVIFLTGWGMISVLIIGLWMFALGFLGAARGGVSLTSVGDSELRHNTSRSYETDSAR</sequence>
<name>A0A7D5JDT7_9MICO</name>
<feature type="transmembrane region" description="Helical" evidence="5">
    <location>
        <begin position="47"/>
        <end position="67"/>
    </location>
</feature>
<feature type="transmembrane region" description="Helical" evidence="5">
    <location>
        <begin position="133"/>
        <end position="154"/>
    </location>
</feature>
<dbReference type="Proteomes" id="UP000509638">
    <property type="component" value="Chromosome"/>
</dbReference>
<feature type="transmembrane region" description="Helical" evidence="5">
    <location>
        <begin position="186"/>
        <end position="204"/>
    </location>
</feature>
<feature type="domain" description="O-antigen ligase-related" evidence="6">
    <location>
        <begin position="216"/>
        <end position="347"/>
    </location>
</feature>
<evidence type="ECO:0000259" key="6">
    <source>
        <dbReference type="Pfam" id="PF04932"/>
    </source>
</evidence>
<keyword evidence="4 5" id="KW-0472">Membrane</keyword>
<evidence type="ECO:0000256" key="3">
    <source>
        <dbReference type="ARBA" id="ARBA00022989"/>
    </source>
</evidence>
<accession>A0A7D5JDT7</accession>